<keyword evidence="3" id="KW-1185">Reference proteome</keyword>
<reference evidence="3" key="1">
    <citation type="journal article" date="2017" name="Genome Biol.">
        <title>Comparative genomics reveals high biological diversity and specific adaptations in the industrially and medically important fungal genus Aspergillus.</title>
        <authorList>
            <person name="de Vries R.P."/>
            <person name="Riley R."/>
            <person name="Wiebenga A."/>
            <person name="Aguilar-Osorio G."/>
            <person name="Amillis S."/>
            <person name="Uchima C.A."/>
            <person name="Anderluh G."/>
            <person name="Asadollahi M."/>
            <person name="Askin M."/>
            <person name="Barry K."/>
            <person name="Battaglia E."/>
            <person name="Bayram O."/>
            <person name="Benocci T."/>
            <person name="Braus-Stromeyer S.A."/>
            <person name="Caldana C."/>
            <person name="Canovas D."/>
            <person name="Cerqueira G.C."/>
            <person name="Chen F."/>
            <person name="Chen W."/>
            <person name="Choi C."/>
            <person name="Clum A."/>
            <person name="Dos Santos R.A."/>
            <person name="Damasio A.R."/>
            <person name="Diallinas G."/>
            <person name="Emri T."/>
            <person name="Fekete E."/>
            <person name="Flipphi M."/>
            <person name="Freyberg S."/>
            <person name="Gallo A."/>
            <person name="Gournas C."/>
            <person name="Habgood R."/>
            <person name="Hainaut M."/>
            <person name="Harispe M.L."/>
            <person name="Henrissat B."/>
            <person name="Hilden K.S."/>
            <person name="Hope R."/>
            <person name="Hossain A."/>
            <person name="Karabika E."/>
            <person name="Karaffa L."/>
            <person name="Karanyi Z."/>
            <person name="Krasevec N."/>
            <person name="Kuo A."/>
            <person name="Kusch H."/>
            <person name="LaButti K."/>
            <person name="Lagendijk E.L."/>
            <person name="Lapidus A."/>
            <person name="Levasseur A."/>
            <person name="Lindquist E."/>
            <person name="Lipzen A."/>
            <person name="Logrieco A.F."/>
            <person name="MacCabe A."/>
            <person name="Maekelae M.R."/>
            <person name="Malavazi I."/>
            <person name="Melin P."/>
            <person name="Meyer V."/>
            <person name="Mielnichuk N."/>
            <person name="Miskei M."/>
            <person name="Molnar A.P."/>
            <person name="Mule G."/>
            <person name="Ngan C.Y."/>
            <person name="Orejas M."/>
            <person name="Orosz E."/>
            <person name="Ouedraogo J.P."/>
            <person name="Overkamp K.M."/>
            <person name="Park H.-S."/>
            <person name="Perrone G."/>
            <person name="Piumi F."/>
            <person name="Punt P.J."/>
            <person name="Ram A.F."/>
            <person name="Ramon A."/>
            <person name="Rauscher S."/>
            <person name="Record E."/>
            <person name="Riano-Pachon D.M."/>
            <person name="Robert V."/>
            <person name="Roehrig J."/>
            <person name="Ruller R."/>
            <person name="Salamov A."/>
            <person name="Salih N.S."/>
            <person name="Samson R.A."/>
            <person name="Sandor E."/>
            <person name="Sanguinetti M."/>
            <person name="Schuetze T."/>
            <person name="Sepcic K."/>
            <person name="Shelest E."/>
            <person name="Sherlock G."/>
            <person name="Sophianopoulou V."/>
            <person name="Squina F.M."/>
            <person name="Sun H."/>
            <person name="Susca A."/>
            <person name="Todd R.B."/>
            <person name="Tsang A."/>
            <person name="Unkles S.E."/>
            <person name="van de Wiele N."/>
            <person name="van Rossen-Uffink D."/>
            <person name="Oliveira J.V."/>
            <person name="Vesth T.C."/>
            <person name="Visser J."/>
            <person name="Yu J.-H."/>
            <person name="Zhou M."/>
            <person name="Andersen M.R."/>
            <person name="Archer D.B."/>
            <person name="Baker S.E."/>
            <person name="Benoit I."/>
            <person name="Brakhage A.A."/>
            <person name="Braus G.H."/>
            <person name="Fischer R."/>
            <person name="Frisvad J.C."/>
            <person name="Goldman G.H."/>
            <person name="Houbraken J."/>
            <person name="Oakley B."/>
            <person name="Pocsi I."/>
            <person name="Scazzocchio C."/>
            <person name="Seiboth B."/>
            <person name="vanKuyk P.A."/>
            <person name="Wortman J."/>
            <person name="Dyer P.S."/>
            <person name="Grigoriev I.V."/>
        </authorList>
    </citation>
    <scope>NUCLEOTIDE SEQUENCE [LARGE SCALE GENOMIC DNA]</scope>
    <source>
        <strain evidence="3">CBS 516.65</strain>
    </source>
</reference>
<name>A0A1L9V574_ASPGL</name>
<dbReference type="PANTHER" id="PTHR35910:SF6">
    <property type="entry name" value="2EXR DOMAIN-CONTAINING PROTEIN"/>
    <property type="match status" value="1"/>
</dbReference>
<organism evidence="2 3">
    <name type="scientific">Aspergillus glaucus CBS 516.65</name>
    <dbReference type="NCBI Taxonomy" id="1160497"/>
    <lineage>
        <taxon>Eukaryota</taxon>
        <taxon>Fungi</taxon>
        <taxon>Dikarya</taxon>
        <taxon>Ascomycota</taxon>
        <taxon>Pezizomycotina</taxon>
        <taxon>Eurotiomycetes</taxon>
        <taxon>Eurotiomycetidae</taxon>
        <taxon>Eurotiales</taxon>
        <taxon>Aspergillaceae</taxon>
        <taxon>Aspergillus</taxon>
        <taxon>Aspergillus subgen. Aspergillus</taxon>
    </lineage>
</organism>
<evidence type="ECO:0000259" key="1">
    <source>
        <dbReference type="Pfam" id="PF20150"/>
    </source>
</evidence>
<feature type="domain" description="2EXR" evidence="1">
    <location>
        <begin position="22"/>
        <end position="128"/>
    </location>
</feature>
<dbReference type="RefSeq" id="XP_022395690.1">
    <property type="nucleotide sequence ID" value="XM_022543919.1"/>
</dbReference>
<protein>
    <recommendedName>
        <fullName evidence="1">2EXR domain-containing protein</fullName>
    </recommendedName>
</protein>
<dbReference type="OrthoDB" id="3469466at2759"/>
<dbReference type="GeneID" id="34460180"/>
<sequence length="417" mass="48557">MSQPHLQLFNCLQDSHSKNSGFPLFSLLPPELRLKIWSYSLQHPRIVTVRFEVRTDRQVDEDRGSTRYRAIVDGHQVISKLMRVNSEAREAALSFYRVHIPCTLMHGIAGEEVMKPGTFHFNPEYDFLWIYPGILAKNTLLDFIYHLKHTHDPRRVGLLNLALDTHSLNATDLDLLEPSNLNAEHRDAFVATFSQLREVFFVEKVRTGRQVLGLLSGIPTSETMFNRSFPIMATTPNFERLRRDPRHIAEDLKRVYVESDPLGLLHQWQRILKKWDISPSGVEYRLMLSFSPPGSEFHIFDCESAKRWVEKEDWEWTGKWRIDDSVTNANLALRYFDISDQVTQYPIGSLHEKYKNEDLEKAVKPAFGFWLFPMDAFGTLPPEAVSEEAWFRPFTKELLDMTEHWPELGLLSLPRMS</sequence>
<evidence type="ECO:0000313" key="2">
    <source>
        <dbReference type="EMBL" id="OJJ78992.1"/>
    </source>
</evidence>
<dbReference type="PANTHER" id="PTHR35910">
    <property type="entry name" value="2EXR DOMAIN-CONTAINING PROTEIN"/>
    <property type="match status" value="1"/>
</dbReference>
<gene>
    <name evidence="2" type="ORF">ASPGLDRAFT_30155</name>
</gene>
<accession>A0A1L9V574</accession>
<evidence type="ECO:0000313" key="3">
    <source>
        <dbReference type="Proteomes" id="UP000184300"/>
    </source>
</evidence>
<dbReference type="VEuPathDB" id="FungiDB:ASPGLDRAFT_30155"/>
<dbReference type="STRING" id="1160497.A0A1L9V574"/>
<dbReference type="Proteomes" id="UP000184300">
    <property type="component" value="Unassembled WGS sequence"/>
</dbReference>
<dbReference type="AlphaFoldDB" id="A0A1L9V574"/>
<dbReference type="InterPro" id="IPR045518">
    <property type="entry name" value="2EXR"/>
</dbReference>
<dbReference type="EMBL" id="KV878923">
    <property type="protein sequence ID" value="OJJ78992.1"/>
    <property type="molecule type" value="Genomic_DNA"/>
</dbReference>
<dbReference type="Pfam" id="PF20150">
    <property type="entry name" value="2EXR"/>
    <property type="match status" value="1"/>
</dbReference>
<proteinExistence type="predicted"/>